<keyword evidence="4" id="KW-1185">Reference proteome</keyword>
<name>A0ABS1DFR7_9PROT</name>
<dbReference type="Gene3D" id="1.25.40.10">
    <property type="entry name" value="Tetratricopeptide repeat domain"/>
    <property type="match status" value="1"/>
</dbReference>
<proteinExistence type="predicted"/>
<feature type="chain" id="PRO_5047210883" description="Tetratricopeptide repeat protein" evidence="2">
    <location>
        <begin position="28"/>
        <end position="551"/>
    </location>
</feature>
<feature type="region of interest" description="Disordered" evidence="1">
    <location>
        <begin position="128"/>
        <end position="160"/>
    </location>
</feature>
<comment type="caution">
    <text evidence="3">The sequence shown here is derived from an EMBL/GenBank/DDBJ whole genome shotgun (WGS) entry which is preliminary data.</text>
</comment>
<reference evidence="3 4" key="1">
    <citation type="journal article" date="2020" name="Microorganisms">
        <title>Osmotic Adaptation and Compatible Solute Biosynthesis of Phototrophic Bacteria as Revealed from Genome Analyses.</title>
        <authorList>
            <person name="Imhoff J.F."/>
            <person name="Rahn T."/>
            <person name="Kunzel S."/>
            <person name="Keller A."/>
            <person name="Neulinger S.C."/>
        </authorList>
    </citation>
    <scope>NUCLEOTIDE SEQUENCE [LARGE SCALE GENOMIC DNA]</scope>
    <source>
        <strain evidence="3 4">DSM 9895</strain>
    </source>
</reference>
<evidence type="ECO:0000256" key="2">
    <source>
        <dbReference type="SAM" id="SignalP"/>
    </source>
</evidence>
<dbReference type="RefSeq" id="WP_200341631.1">
    <property type="nucleotide sequence ID" value="NZ_NRRL01000044.1"/>
</dbReference>
<dbReference type="Proteomes" id="UP001296873">
    <property type="component" value="Unassembled WGS sequence"/>
</dbReference>
<evidence type="ECO:0000313" key="3">
    <source>
        <dbReference type="EMBL" id="MBK1669300.1"/>
    </source>
</evidence>
<feature type="signal peptide" evidence="2">
    <location>
        <begin position="1"/>
        <end position="27"/>
    </location>
</feature>
<gene>
    <name evidence="3" type="ORF">CKO28_14780</name>
</gene>
<protein>
    <recommendedName>
        <fullName evidence="5">Tetratricopeptide repeat protein</fullName>
    </recommendedName>
</protein>
<dbReference type="EMBL" id="NRRL01000044">
    <property type="protein sequence ID" value="MBK1669300.1"/>
    <property type="molecule type" value="Genomic_DNA"/>
</dbReference>
<organism evidence="3 4">
    <name type="scientific">Rhodovibrio sodomensis</name>
    <dbReference type="NCBI Taxonomy" id="1088"/>
    <lineage>
        <taxon>Bacteria</taxon>
        <taxon>Pseudomonadati</taxon>
        <taxon>Pseudomonadota</taxon>
        <taxon>Alphaproteobacteria</taxon>
        <taxon>Rhodospirillales</taxon>
        <taxon>Rhodovibrionaceae</taxon>
        <taxon>Rhodovibrio</taxon>
    </lineage>
</organism>
<evidence type="ECO:0000313" key="4">
    <source>
        <dbReference type="Proteomes" id="UP001296873"/>
    </source>
</evidence>
<evidence type="ECO:0000256" key="1">
    <source>
        <dbReference type="SAM" id="MobiDB-lite"/>
    </source>
</evidence>
<accession>A0ABS1DFR7</accession>
<dbReference type="SUPFAM" id="SSF48452">
    <property type="entry name" value="TPR-like"/>
    <property type="match status" value="1"/>
</dbReference>
<keyword evidence="2" id="KW-0732">Signal</keyword>
<sequence length="551" mass="60429">MTAPRAKPLTALAVSSGLLLPTGGVPAQSPGDSGPPQLAVRVDQATTAEQVRIAVETGVPLESIEHPSPHEVVLRYTGAIDGTPVQSLPGSLEDWVAGVQYGYDSVLIVFTEPIRMQLDPTRAGIAMQVSRGQPETRSADAPASEPDAASASDKRESLDDAGLQKELLRTRYLARTGRTAVARAELTELARQNPENADILATRADINRQTGRWIPALEDYRDALDRRPQSEFLNRSYRELLDARRPFVSARIDWRLAGSEDSRVRNFYQARDYLSERLEIYANARSDFASIENVRREDGELRDFDGVRHRGALELRYHREDGDRVSGMLFASRGGPGAGLAYDWIEPDADTRFEATVLEPAWGFTEGFVQGGTVDRVSLDRRQSFGDLKLSGGLGLRNYRLETDSLARSLAVRARGTYNLRPDKPSLAMSYGVDAEYPLSVDGVTRNGVTFEPLPVENREVHSFELTGSYLFQDGIELQAGAGFAIDRYGGAGPSSFARAIIPLGPDWQLTAGLSQSVDLSDTDTLVTIAGIELRWRFADTPADGLRSLFD</sequence>
<evidence type="ECO:0008006" key="5">
    <source>
        <dbReference type="Google" id="ProtNLM"/>
    </source>
</evidence>
<feature type="compositionally biased region" description="Low complexity" evidence="1">
    <location>
        <begin position="139"/>
        <end position="151"/>
    </location>
</feature>
<dbReference type="InterPro" id="IPR011990">
    <property type="entry name" value="TPR-like_helical_dom_sf"/>
</dbReference>